<evidence type="ECO:0000256" key="4">
    <source>
        <dbReference type="ARBA" id="ARBA00022729"/>
    </source>
</evidence>
<sequence length="315" mass="34483">MWPRVLLACLLLELCGAAPHAHINRLALFPDKSAWCEAKNITQIVGHTGCTPRSIQNRACLGQCFSYSVPNTFPQSTESLVHCDSCMPAQTQWEVVTLDCSGSDEAPRVDKLVERILHCSCQSCSKESSQEGALLQLYPSEGALETPMCGMTVLLDDGGGDEDFDVGDGIRMLPPPPAQCDGGVWGARRGHCGCVLWTLVLLLWNVLLLLVCVGLMFLIFSLILLPAALLLYAGFLCHSRVVASQAAFCRYLDDNSCSALIILGFVMMSPLVVVAAATFCALLRRLHLLLYFQPIAEARYKGRGLGWRRDIHAWV</sequence>
<evidence type="ECO:0000256" key="5">
    <source>
        <dbReference type="ARBA" id="ARBA00023157"/>
    </source>
</evidence>
<evidence type="ECO:0000256" key="2">
    <source>
        <dbReference type="ARBA" id="ARBA00007872"/>
    </source>
</evidence>
<dbReference type="GO" id="GO:0038098">
    <property type="term" value="P:sequestering of BMP from receptor via BMP binding"/>
    <property type="evidence" value="ECO:0007669"/>
    <property type="project" value="TreeGrafter"/>
</dbReference>
<dbReference type="GO" id="GO:0036122">
    <property type="term" value="F:BMP binding"/>
    <property type="evidence" value="ECO:0007669"/>
    <property type="project" value="TreeGrafter"/>
</dbReference>
<organism evidence="9 10">
    <name type="scientific">Labeo rohita</name>
    <name type="common">Indian major carp</name>
    <name type="synonym">Cyprinus rohita</name>
    <dbReference type="NCBI Taxonomy" id="84645"/>
    <lineage>
        <taxon>Eukaryota</taxon>
        <taxon>Metazoa</taxon>
        <taxon>Chordata</taxon>
        <taxon>Craniata</taxon>
        <taxon>Vertebrata</taxon>
        <taxon>Euteleostomi</taxon>
        <taxon>Actinopterygii</taxon>
        <taxon>Neopterygii</taxon>
        <taxon>Teleostei</taxon>
        <taxon>Ostariophysi</taxon>
        <taxon>Cypriniformes</taxon>
        <taxon>Cyprinidae</taxon>
        <taxon>Labeoninae</taxon>
        <taxon>Labeonini</taxon>
        <taxon>Labeo</taxon>
    </lineage>
</organism>
<dbReference type="Gene3D" id="2.10.90.10">
    <property type="entry name" value="Cystine-knot cytokines"/>
    <property type="match status" value="1"/>
</dbReference>
<keyword evidence="4 7" id="KW-0732">Signal</keyword>
<dbReference type="Pfam" id="PF03045">
    <property type="entry name" value="DAN"/>
    <property type="match status" value="1"/>
</dbReference>
<comment type="similarity">
    <text evidence="2">Belongs to the DAN family.</text>
</comment>
<feature type="signal peptide" evidence="7">
    <location>
        <begin position="1"/>
        <end position="17"/>
    </location>
</feature>
<evidence type="ECO:0000313" key="10">
    <source>
        <dbReference type="Proteomes" id="UP000290572"/>
    </source>
</evidence>
<comment type="caution">
    <text evidence="9">The sequence shown here is derived from an EMBL/GenBank/DDBJ whole genome shotgun (WGS) entry which is preliminary data.</text>
</comment>
<gene>
    <name evidence="9" type="ORF">ROHU_006380</name>
</gene>
<dbReference type="SMART" id="SM00041">
    <property type="entry name" value="CT"/>
    <property type="match status" value="1"/>
</dbReference>
<accession>A0A498MP64</accession>
<keyword evidence="6" id="KW-0812">Transmembrane</keyword>
<dbReference type="PANTHER" id="PTHR15283">
    <property type="entry name" value="GREMLIN 1"/>
    <property type="match status" value="1"/>
</dbReference>
<dbReference type="InterPro" id="IPR029034">
    <property type="entry name" value="Cystine-knot_cytokine"/>
</dbReference>
<feature type="transmembrane region" description="Helical" evidence="6">
    <location>
        <begin position="260"/>
        <end position="283"/>
    </location>
</feature>
<protein>
    <submittedName>
        <fullName evidence="9">Neuroblastoma suppressor of tumorigenicity 1-like protein</fullName>
    </submittedName>
</protein>
<keyword evidence="3" id="KW-0964">Secreted</keyword>
<dbReference type="InterPro" id="IPR004133">
    <property type="entry name" value="DAN_dom"/>
</dbReference>
<dbReference type="GO" id="GO:0009887">
    <property type="term" value="P:animal organ morphogenesis"/>
    <property type="evidence" value="ECO:0007669"/>
    <property type="project" value="TreeGrafter"/>
</dbReference>
<name>A0A498MP64_LABRO</name>
<keyword evidence="6" id="KW-0472">Membrane</keyword>
<dbReference type="GO" id="GO:0048018">
    <property type="term" value="F:receptor ligand activity"/>
    <property type="evidence" value="ECO:0007669"/>
    <property type="project" value="TreeGrafter"/>
</dbReference>
<comment type="subcellular location">
    <subcellularLocation>
        <location evidence="1">Secreted</location>
    </subcellularLocation>
</comment>
<feature type="transmembrane region" description="Helical" evidence="6">
    <location>
        <begin position="227"/>
        <end position="248"/>
    </location>
</feature>
<dbReference type="PANTHER" id="PTHR15283:SF5">
    <property type="entry name" value="NEUROBLASTOMA SUPPRESSOR OF TUMORIGENICITY 1"/>
    <property type="match status" value="1"/>
</dbReference>
<proteinExistence type="inferred from homology"/>
<feature type="chain" id="PRO_5019732758" evidence="7">
    <location>
        <begin position="18"/>
        <end position="315"/>
    </location>
</feature>
<evidence type="ECO:0000256" key="6">
    <source>
        <dbReference type="SAM" id="Phobius"/>
    </source>
</evidence>
<keyword evidence="6" id="KW-1133">Transmembrane helix</keyword>
<evidence type="ECO:0000256" key="1">
    <source>
        <dbReference type="ARBA" id="ARBA00004613"/>
    </source>
</evidence>
<dbReference type="Proteomes" id="UP000290572">
    <property type="component" value="Unassembled WGS sequence"/>
</dbReference>
<dbReference type="EMBL" id="QBIY01012563">
    <property type="protein sequence ID" value="RXN23299.1"/>
    <property type="molecule type" value="Genomic_DNA"/>
</dbReference>
<evidence type="ECO:0000256" key="7">
    <source>
        <dbReference type="SAM" id="SignalP"/>
    </source>
</evidence>
<reference evidence="9 10" key="1">
    <citation type="submission" date="2018-03" db="EMBL/GenBank/DDBJ databases">
        <title>Draft genome sequence of Rohu Carp (Labeo rohita).</title>
        <authorList>
            <person name="Das P."/>
            <person name="Kushwaha B."/>
            <person name="Joshi C.G."/>
            <person name="Kumar D."/>
            <person name="Nagpure N.S."/>
            <person name="Sahoo L."/>
            <person name="Das S.P."/>
            <person name="Bit A."/>
            <person name="Patnaik S."/>
            <person name="Meher P.K."/>
            <person name="Jayasankar P."/>
            <person name="Koringa P.G."/>
            <person name="Patel N.V."/>
            <person name="Hinsu A.T."/>
            <person name="Kumar R."/>
            <person name="Pandey M."/>
            <person name="Agarwal S."/>
            <person name="Srivastava S."/>
            <person name="Singh M."/>
            <person name="Iquebal M.A."/>
            <person name="Jaiswal S."/>
            <person name="Angadi U.B."/>
            <person name="Kumar N."/>
            <person name="Raza M."/>
            <person name="Shah T.M."/>
            <person name="Rai A."/>
            <person name="Jena J.K."/>
        </authorList>
    </citation>
    <scope>NUCLEOTIDE SEQUENCE [LARGE SCALE GENOMIC DNA]</scope>
    <source>
        <strain evidence="9">DASCIFA01</strain>
        <tissue evidence="9">Testis</tissue>
    </source>
</reference>
<dbReference type="GO" id="GO:0005615">
    <property type="term" value="C:extracellular space"/>
    <property type="evidence" value="ECO:0007669"/>
    <property type="project" value="TreeGrafter"/>
</dbReference>
<keyword evidence="10" id="KW-1185">Reference proteome</keyword>
<dbReference type="InterPro" id="IPR006207">
    <property type="entry name" value="Cys_knot_C"/>
</dbReference>
<feature type="transmembrane region" description="Helical" evidence="6">
    <location>
        <begin position="195"/>
        <end position="220"/>
    </location>
</feature>
<feature type="domain" description="CTCK" evidence="8">
    <location>
        <begin position="38"/>
        <end position="125"/>
    </location>
</feature>
<keyword evidence="5" id="KW-1015">Disulfide bond</keyword>
<evidence type="ECO:0000256" key="3">
    <source>
        <dbReference type="ARBA" id="ARBA00022525"/>
    </source>
</evidence>
<evidence type="ECO:0000313" key="9">
    <source>
        <dbReference type="EMBL" id="RXN23299.1"/>
    </source>
</evidence>
<dbReference type="STRING" id="84645.A0A498MP64"/>
<dbReference type="AlphaFoldDB" id="A0A498MP64"/>
<evidence type="ECO:0000259" key="8">
    <source>
        <dbReference type="SMART" id="SM00041"/>
    </source>
</evidence>